<dbReference type="EMBL" id="CP098251">
    <property type="protein sequence ID" value="WAV92177.1"/>
    <property type="molecule type" value="Genomic_DNA"/>
</dbReference>
<dbReference type="InterPro" id="IPR023801">
    <property type="entry name" value="His_deacetylse_dom"/>
</dbReference>
<accession>A0A9E9NSE1</accession>
<evidence type="ECO:0000256" key="1">
    <source>
        <dbReference type="ARBA" id="ARBA00005947"/>
    </source>
</evidence>
<protein>
    <submittedName>
        <fullName evidence="2">Histone deacetylase family protein</fullName>
    </submittedName>
</protein>
<dbReference type="InterPro" id="IPR000286">
    <property type="entry name" value="HDACs"/>
</dbReference>
<dbReference type="Proteomes" id="UP001164819">
    <property type="component" value="Chromosome"/>
</dbReference>
<evidence type="ECO:0000313" key="2">
    <source>
        <dbReference type="EMBL" id="WAV92177.1"/>
    </source>
</evidence>
<dbReference type="GO" id="GO:0040029">
    <property type="term" value="P:epigenetic regulation of gene expression"/>
    <property type="evidence" value="ECO:0007669"/>
    <property type="project" value="TreeGrafter"/>
</dbReference>
<proteinExistence type="inferred from homology"/>
<dbReference type="CDD" id="cd11599">
    <property type="entry name" value="HDAC_classII_2"/>
    <property type="match status" value="1"/>
</dbReference>
<dbReference type="RefSeq" id="WP_269284728.1">
    <property type="nucleotide sequence ID" value="NZ_CP098251.1"/>
</dbReference>
<organism evidence="2">
    <name type="scientific">Oxalobacter aliiformigenes</name>
    <dbReference type="NCBI Taxonomy" id="2946593"/>
    <lineage>
        <taxon>Bacteria</taxon>
        <taxon>Pseudomonadati</taxon>
        <taxon>Pseudomonadota</taxon>
        <taxon>Betaproteobacteria</taxon>
        <taxon>Burkholderiales</taxon>
        <taxon>Oxalobacteraceae</taxon>
        <taxon>Oxalobacter</taxon>
    </lineage>
</organism>
<dbReference type="Pfam" id="PF00850">
    <property type="entry name" value="Hist_deacetyl"/>
    <property type="match status" value="1"/>
</dbReference>
<dbReference type="InterPro" id="IPR023696">
    <property type="entry name" value="Ureohydrolase_dom_sf"/>
</dbReference>
<dbReference type="PANTHER" id="PTHR10625:SF10">
    <property type="entry name" value="HISTONE DEACETYLASE HDAC1"/>
    <property type="match status" value="1"/>
</dbReference>
<sequence>MNNTVILSSDACLGHFPGPEHPECPDRLIAVRDALTTPEFESIPWRHAPMGTKEQLLLVHTPEYVKRIETIRPKVGYVPLDGGDTIMSPGTWDCVMSCVGAACLGVDMVMKGEADNVFCATRPCGHHAEPDRAMGFCVFNHAAIGAAYACDKYKLDRVAIVDFDVHHGNGTQDAFYHRPEIFYASTHQSPFYPGSGARYETGIDHNIVNVPLSRGAGSDKFRNAMTFEILPALKKFNPSILIVSAGFDAHRKDPLGGLSFTDDDFYWVTKELMKVADECCDGKIVSILEGGYSLDGLASGSAAHVRALMGN</sequence>
<dbReference type="PANTHER" id="PTHR10625">
    <property type="entry name" value="HISTONE DEACETYLASE HDAC1-RELATED"/>
    <property type="match status" value="1"/>
</dbReference>
<dbReference type="InterPro" id="IPR037138">
    <property type="entry name" value="His_deacetylse_dom_sf"/>
</dbReference>
<dbReference type="Gene3D" id="3.40.800.20">
    <property type="entry name" value="Histone deacetylase domain"/>
    <property type="match status" value="1"/>
</dbReference>
<dbReference type="SUPFAM" id="SSF52768">
    <property type="entry name" value="Arginase/deacetylase"/>
    <property type="match status" value="1"/>
</dbReference>
<reference evidence="2" key="1">
    <citation type="journal article" date="2022" name="Front. Microbiol.">
        <title>New perspectives on an old grouping: The genomic and phenotypic variability of Oxalobacter formigenes and the implications for calcium oxalate stone prevention.</title>
        <authorList>
            <person name="Chmiel J.A."/>
            <person name="Carr C."/>
            <person name="Stuivenberg G.A."/>
            <person name="Venema R."/>
            <person name="Chanyi R.M."/>
            <person name="Al K.F."/>
            <person name="Giguere D."/>
            <person name="Say H."/>
            <person name="Akouris P.P."/>
            <person name="Dominguez Romero S.A."/>
            <person name="Kwong A."/>
            <person name="Tai V."/>
            <person name="Koval S.F."/>
            <person name="Razvi H."/>
            <person name="Bjazevic J."/>
            <person name="Burton J.P."/>
        </authorList>
    </citation>
    <scope>NUCLEOTIDE SEQUENCE</scope>
    <source>
        <strain evidence="2">OxK</strain>
    </source>
</reference>
<dbReference type="GO" id="GO:0004407">
    <property type="term" value="F:histone deacetylase activity"/>
    <property type="evidence" value="ECO:0007669"/>
    <property type="project" value="TreeGrafter"/>
</dbReference>
<name>A0A9E9NSE1_9BURK</name>
<dbReference type="AlphaFoldDB" id="A0A9E9NSE1"/>
<comment type="similarity">
    <text evidence="1">Belongs to the histone deacetylase family.</text>
</comment>
<dbReference type="PRINTS" id="PR01270">
    <property type="entry name" value="HDASUPER"/>
</dbReference>
<gene>
    <name evidence="2" type="ORF">NB646_03850</name>
</gene>